<evidence type="ECO:0000313" key="2">
    <source>
        <dbReference type="EMBL" id="GEO39946.1"/>
    </source>
</evidence>
<dbReference type="OrthoDB" id="7282531at2"/>
<proteinExistence type="predicted"/>
<dbReference type="EMBL" id="BJYZ01000019">
    <property type="protein sequence ID" value="GEO39946.1"/>
    <property type="molecule type" value="Genomic_DNA"/>
</dbReference>
<dbReference type="InterPro" id="IPR038255">
    <property type="entry name" value="PBS_linker_sf"/>
</dbReference>
<dbReference type="InterPro" id="IPR025282">
    <property type="entry name" value="DUF4214"/>
</dbReference>
<feature type="domain" description="DUF4214" evidence="1">
    <location>
        <begin position="65"/>
        <end position="131"/>
    </location>
</feature>
<dbReference type="Gene3D" id="1.10.3130.20">
    <property type="entry name" value="Phycobilisome linker domain"/>
    <property type="match status" value="1"/>
</dbReference>
<evidence type="ECO:0000259" key="1">
    <source>
        <dbReference type="Pfam" id="PF13946"/>
    </source>
</evidence>
<dbReference type="Proteomes" id="UP000321523">
    <property type="component" value="Unassembled WGS sequence"/>
</dbReference>
<organism evidence="2 3">
    <name type="scientific">Skermanella aerolata</name>
    <dbReference type="NCBI Taxonomy" id="393310"/>
    <lineage>
        <taxon>Bacteria</taxon>
        <taxon>Pseudomonadati</taxon>
        <taxon>Pseudomonadota</taxon>
        <taxon>Alphaproteobacteria</taxon>
        <taxon>Rhodospirillales</taxon>
        <taxon>Azospirillaceae</taxon>
        <taxon>Skermanella</taxon>
    </lineage>
</organism>
<comment type="caution">
    <text evidence="2">The sequence shown here is derived from an EMBL/GenBank/DDBJ whole genome shotgun (WGS) entry which is preliminary data.</text>
</comment>
<name>A0A512DU04_9PROT</name>
<accession>A0A512DU04</accession>
<evidence type="ECO:0000313" key="3">
    <source>
        <dbReference type="Proteomes" id="UP000321523"/>
    </source>
</evidence>
<dbReference type="RefSeq" id="WP_044433793.1">
    <property type="nucleotide sequence ID" value="NZ_BJYZ01000019.1"/>
</dbReference>
<keyword evidence="3" id="KW-1185">Reference proteome</keyword>
<reference evidence="2 3" key="1">
    <citation type="submission" date="2019-07" db="EMBL/GenBank/DDBJ databases">
        <title>Whole genome shotgun sequence of Skermanella aerolata NBRC 106429.</title>
        <authorList>
            <person name="Hosoyama A."/>
            <person name="Uohara A."/>
            <person name="Ohji S."/>
            <person name="Ichikawa N."/>
        </authorList>
    </citation>
    <scope>NUCLEOTIDE SEQUENCE [LARGE SCALE GENOMIC DNA]</scope>
    <source>
        <strain evidence="2 3">NBRC 106429</strain>
    </source>
</reference>
<sequence>MSDIRELRIRKAADGTLASDTGHMVAQVCRLYDATLDRIPDPSGLKHWVNVIESKSLSLEQAIDGFTSSQEFQNKYGRQDSADWVQMLYENVLGRQPDEGGYQNWLDAVDKGMSRSDAMMGFYEATEYVELARLAQTTSDGDDGIWLN</sequence>
<protein>
    <recommendedName>
        <fullName evidence="1">DUF4214 domain-containing protein</fullName>
    </recommendedName>
</protein>
<dbReference type="AlphaFoldDB" id="A0A512DU04"/>
<dbReference type="Pfam" id="PF13946">
    <property type="entry name" value="DUF4214"/>
    <property type="match status" value="1"/>
</dbReference>
<gene>
    <name evidence="2" type="ORF">SAE02_40940</name>
</gene>